<dbReference type="Pfam" id="PF03872">
    <property type="entry name" value="RseA_N"/>
    <property type="match status" value="1"/>
</dbReference>
<feature type="transmembrane region" description="Helical" evidence="1">
    <location>
        <begin position="113"/>
        <end position="136"/>
    </location>
</feature>
<dbReference type="InterPro" id="IPR036147">
    <property type="entry name" value="Anti-sigma_E_RseA_N_sf"/>
</dbReference>
<keyword evidence="1" id="KW-0472">Membrane</keyword>
<dbReference type="CDD" id="cd16328">
    <property type="entry name" value="RseA_N"/>
    <property type="match status" value="1"/>
</dbReference>
<proteinExistence type="predicted"/>
<dbReference type="InterPro" id="IPR052383">
    <property type="entry name" value="Anti-sigma-E_RseA-like"/>
</dbReference>
<evidence type="ECO:0000256" key="1">
    <source>
        <dbReference type="SAM" id="Phobius"/>
    </source>
</evidence>
<evidence type="ECO:0000313" key="4">
    <source>
        <dbReference type="Proteomes" id="UP001379949"/>
    </source>
</evidence>
<keyword evidence="4" id="KW-1185">Reference proteome</keyword>
<dbReference type="PANTHER" id="PTHR38104">
    <property type="match status" value="1"/>
</dbReference>
<keyword evidence="1" id="KW-0812">Transmembrane</keyword>
<dbReference type="Proteomes" id="UP001379949">
    <property type="component" value="Unassembled WGS sequence"/>
</dbReference>
<accession>A0ABU9G7J8</accession>
<organism evidence="3 4">
    <name type="scientific">Marinomonas arenicola</name>
    <dbReference type="NCBI Taxonomy" id="569601"/>
    <lineage>
        <taxon>Bacteria</taxon>
        <taxon>Pseudomonadati</taxon>
        <taxon>Pseudomonadota</taxon>
        <taxon>Gammaproteobacteria</taxon>
        <taxon>Oceanospirillales</taxon>
        <taxon>Oceanospirillaceae</taxon>
        <taxon>Marinomonas</taxon>
    </lineage>
</organism>
<gene>
    <name evidence="3" type="ORF">V6242_15030</name>
</gene>
<sequence>MTTSDDSQQAVLESLSAMFDDEANQQDLHDLMAQSSTDLNEKMTAFHLIQHTLRKESDVDVNIDASFNLAARVSAQIEREERQKPSTKVVSLAPLLPSLTPDVVSEIMPQKRYFWSGFAVAASVAFVIIVGGNLILNPASKTAPAVAVQDTTHSLAIPVTSLAELKKQPMDVDSLRLQNYLRQHAEQATMTVGRGMIPMARIASYPIKE</sequence>
<dbReference type="RefSeq" id="WP_341565027.1">
    <property type="nucleotide sequence ID" value="NZ_JBAKAQ010000007.1"/>
</dbReference>
<reference evidence="3 4" key="1">
    <citation type="submission" date="2024-02" db="EMBL/GenBank/DDBJ databases">
        <title>Bacteria isolated from the canopy kelp, Nereocystis luetkeana.</title>
        <authorList>
            <person name="Pfister C.A."/>
            <person name="Younker I.T."/>
            <person name="Light S.H."/>
        </authorList>
    </citation>
    <scope>NUCLEOTIDE SEQUENCE [LARGE SCALE GENOMIC DNA]</scope>
    <source>
        <strain evidence="3 4">TI.4.07</strain>
    </source>
</reference>
<protein>
    <submittedName>
        <fullName evidence="3">Sigma-E factor negative regulatory protein</fullName>
    </submittedName>
</protein>
<dbReference type="SUPFAM" id="SSF89069">
    <property type="entry name" value="N-terminal, cytoplasmic domain of anti-sigmaE factor RseA"/>
    <property type="match status" value="1"/>
</dbReference>
<dbReference type="PANTHER" id="PTHR38104:SF1">
    <property type="entry name" value="ANTI-SIGMA-E FACTOR RSEA"/>
    <property type="match status" value="1"/>
</dbReference>
<keyword evidence="1" id="KW-1133">Transmembrane helix</keyword>
<evidence type="ECO:0000313" key="3">
    <source>
        <dbReference type="EMBL" id="MEL0614468.1"/>
    </source>
</evidence>
<dbReference type="EMBL" id="JBAKAR010000015">
    <property type="protein sequence ID" value="MEL0614468.1"/>
    <property type="molecule type" value="Genomic_DNA"/>
</dbReference>
<name>A0ABU9G7J8_9GAMM</name>
<dbReference type="InterPro" id="IPR005572">
    <property type="entry name" value="Anti-sigma_E_RseA_N"/>
</dbReference>
<comment type="caution">
    <text evidence="3">The sequence shown here is derived from an EMBL/GenBank/DDBJ whole genome shotgun (WGS) entry which is preliminary data.</text>
</comment>
<feature type="domain" description="Anti sigma-E protein RseA N-terminal" evidence="2">
    <location>
        <begin position="13"/>
        <end position="89"/>
    </location>
</feature>
<evidence type="ECO:0000259" key="2">
    <source>
        <dbReference type="Pfam" id="PF03872"/>
    </source>
</evidence>
<dbReference type="Gene3D" id="1.10.10.880">
    <property type="entry name" value="Anti sigma-E protein RseA, N-terminal domain"/>
    <property type="match status" value="1"/>
</dbReference>